<gene>
    <name evidence="1" type="ORF">EEDITHA_LOCUS3164</name>
</gene>
<organism evidence="1 2">
    <name type="scientific">Euphydryas editha</name>
    <name type="common">Edith's checkerspot</name>
    <dbReference type="NCBI Taxonomy" id="104508"/>
    <lineage>
        <taxon>Eukaryota</taxon>
        <taxon>Metazoa</taxon>
        <taxon>Ecdysozoa</taxon>
        <taxon>Arthropoda</taxon>
        <taxon>Hexapoda</taxon>
        <taxon>Insecta</taxon>
        <taxon>Pterygota</taxon>
        <taxon>Neoptera</taxon>
        <taxon>Endopterygota</taxon>
        <taxon>Lepidoptera</taxon>
        <taxon>Glossata</taxon>
        <taxon>Ditrysia</taxon>
        <taxon>Papilionoidea</taxon>
        <taxon>Nymphalidae</taxon>
        <taxon>Nymphalinae</taxon>
        <taxon>Euphydryas</taxon>
    </lineage>
</organism>
<proteinExistence type="predicted"/>
<keyword evidence="2" id="KW-1185">Reference proteome</keyword>
<sequence length="135" mass="15810">MYLYRPALEDVYLDGVSQRVGLKMNMDKIKIKNVIRIGRPCKMTACHKWECYRAWANASMYQDVETSALEKEYNFASRSFKRVIVGVKSGVREQELKLKELVRNCFDFLRELVHSGHLPRLSKGIFVSHPYHHCT</sequence>
<dbReference type="Proteomes" id="UP001153954">
    <property type="component" value="Unassembled WGS sequence"/>
</dbReference>
<accession>A0AAU9TGY1</accession>
<comment type="caution">
    <text evidence="1">The sequence shown here is derived from an EMBL/GenBank/DDBJ whole genome shotgun (WGS) entry which is preliminary data.</text>
</comment>
<name>A0AAU9TGY1_EUPED</name>
<dbReference type="AlphaFoldDB" id="A0AAU9TGY1"/>
<reference evidence="1" key="1">
    <citation type="submission" date="2022-03" db="EMBL/GenBank/DDBJ databases">
        <authorList>
            <person name="Tunstrom K."/>
        </authorList>
    </citation>
    <scope>NUCLEOTIDE SEQUENCE</scope>
</reference>
<evidence type="ECO:0000313" key="2">
    <source>
        <dbReference type="Proteomes" id="UP001153954"/>
    </source>
</evidence>
<evidence type="ECO:0000313" key="1">
    <source>
        <dbReference type="EMBL" id="CAH2086839.1"/>
    </source>
</evidence>
<dbReference type="EMBL" id="CAKOGL010000005">
    <property type="protein sequence ID" value="CAH2086839.1"/>
    <property type="molecule type" value="Genomic_DNA"/>
</dbReference>
<protein>
    <submittedName>
        <fullName evidence="1">Uncharacterized protein</fullName>
    </submittedName>
</protein>